<keyword evidence="2" id="KW-0560">Oxidoreductase</keyword>
<dbReference type="InterPro" id="IPR050268">
    <property type="entry name" value="NADH-dep_flavin_reductase"/>
</dbReference>
<protein>
    <submittedName>
        <fullName evidence="4">Flavin reductase family protein</fullName>
    </submittedName>
</protein>
<sequence length="182" mass="19226">MSSAESDTVAERFRTAFRRHPTGVALITAHVSGQDVGLTVSSLASLTVDPLAVSFSLSKPGGSAGAILEAGSYLIHFLGEDQAGIAYEFSRYEGRRFTPDQQWSRAPGGEPLLSDALAVLRAHTVDTLQVGEATLVAAEVTDVSRGADGHGEAPACADVAAPSPLMFRSHQFYRFPTDQPPL</sequence>
<evidence type="ECO:0000313" key="5">
    <source>
        <dbReference type="Proteomes" id="UP001139207"/>
    </source>
</evidence>
<dbReference type="GO" id="GO:0042602">
    <property type="term" value="F:riboflavin reductase (NADPH) activity"/>
    <property type="evidence" value="ECO:0007669"/>
    <property type="project" value="TreeGrafter"/>
</dbReference>
<evidence type="ECO:0000259" key="3">
    <source>
        <dbReference type="SMART" id="SM00903"/>
    </source>
</evidence>
<dbReference type="InterPro" id="IPR002563">
    <property type="entry name" value="Flavin_Rdtase-like_dom"/>
</dbReference>
<dbReference type="PANTHER" id="PTHR30466:SF1">
    <property type="entry name" value="FMN REDUCTASE (NADH) RUTF"/>
    <property type="match status" value="1"/>
</dbReference>
<evidence type="ECO:0000256" key="2">
    <source>
        <dbReference type="ARBA" id="ARBA00023002"/>
    </source>
</evidence>
<proteinExistence type="inferred from homology"/>
<reference evidence="4" key="1">
    <citation type="submission" date="2022-04" db="EMBL/GenBank/DDBJ databases">
        <title>Corynebacterium kalidii LD5P10.</title>
        <authorList>
            <person name="Sun J.Q."/>
        </authorList>
    </citation>
    <scope>NUCLEOTIDE SEQUENCE</scope>
    <source>
        <strain evidence="4">LD5P10</strain>
    </source>
</reference>
<dbReference type="SUPFAM" id="SSF50475">
    <property type="entry name" value="FMN-binding split barrel"/>
    <property type="match status" value="1"/>
</dbReference>
<feature type="domain" description="Flavin reductase like" evidence="3">
    <location>
        <begin position="17"/>
        <end position="151"/>
    </location>
</feature>
<comment type="caution">
    <text evidence="4">The sequence shown here is derived from an EMBL/GenBank/DDBJ whole genome shotgun (WGS) entry which is preliminary data.</text>
</comment>
<keyword evidence="5" id="KW-1185">Reference proteome</keyword>
<dbReference type="RefSeq" id="WP_244803992.1">
    <property type="nucleotide sequence ID" value="NZ_JALIEA010000012.1"/>
</dbReference>
<accession>A0A9X1WFU2</accession>
<dbReference type="PANTHER" id="PTHR30466">
    <property type="entry name" value="FLAVIN REDUCTASE"/>
    <property type="match status" value="1"/>
</dbReference>
<evidence type="ECO:0000256" key="1">
    <source>
        <dbReference type="ARBA" id="ARBA00008898"/>
    </source>
</evidence>
<name>A0A9X1WFU2_9CORY</name>
<dbReference type="Gene3D" id="2.30.110.10">
    <property type="entry name" value="Electron Transport, Fmn-binding Protein, Chain A"/>
    <property type="match status" value="1"/>
</dbReference>
<gene>
    <name evidence="4" type="ORF">MUN33_05940</name>
</gene>
<dbReference type="InterPro" id="IPR012349">
    <property type="entry name" value="Split_barrel_FMN-bd"/>
</dbReference>
<dbReference type="Proteomes" id="UP001139207">
    <property type="component" value="Unassembled WGS sequence"/>
</dbReference>
<dbReference type="SMART" id="SM00903">
    <property type="entry name" value="Flavin_Reduct"/>
    <property type="match status" value="1"/>
</dbReference>
<dbReference type="AlphaFoldDB" id="A0A9X1WFU2"/>
<comment type="similarity">
    <text evidence="1">Belongs to the non-flavoprotein flavin reductase family.</text>
</comment>
<evidence type="ECO:0000313" key="4">
    <source>
        <dbReference type="EMBL" id="MCJ7858259.1"/>
    </source>
</evidence>
<dbReference type="GO" id="GO:0010181">
    <property type="term" value="F:FMN binding"/>
    <property type="evidence" value="ECO:0007669"/>
    <property type="project" value="InterPro"/>
</dbReference>
<dbReference type="EMBL" id="JALIEA010000012">
    <property type="protein sequence ID" value="MCJ7858259.1"/>
    <property type="molecule type" value="Genomic_DNA"/>
</dbReference>
<organism evidence="4 5">
    <name type="scientific">Corynebacterium kalidii</name>
    <dbReference type="NCBI Taxonomy" id="2931982"/>
    <lineage>
        <taxon>Bacteria</taxon>
        <taxon>Bacillati</taxon>
        <taxon>Actinomycetota</taxon>
        <taxon>Actinomycetes</taxon>
        <taxon>Mycobacteriales</taxon>
        <taxon>Corynebacteriaceae</taxon>
        <taxon>Corynebacterium</taxon>
    </lineage>
</organism>
<dbReference type="Pfam" id="PF01613">
    <property type="entry name" value="Flavin_Reduct"/>
    <property type="match status" value="1"/>
</dbReference>